<keyword evidence="2" id="KW-1003">Cell membrane</keyword>
<accession>A0AAW1LGM2</accession>
<dbReference type="GO" id="GO:0050909">
    <property type="term" value="P:sensory perception of taste"/>
    <property type="evidence" value="ECO:0007669"/>
    <property type="project" value="InterPro"/>
</dbReference>
<dbReference type="InterPro" id="IPR013604">
    <property type="entry name" value="7TM_chemorcpt"/>
</dbReference>
<keyword evidence="7" id="KW-0675">Receptor</keyword>
<evidence type="ECO:0000313" key="7">
    <source>
        <dbReference type="EMBL" id="KAK9732350.1"/>
    </source>
</evidence>
<dbReference type="Proteomes" id="UP001458880">
    <property type="component" value="Unassembled WGS sequence"/>
</dbReference>
<name>A0AAW1LGM2_POPJA</name>
<evidence type="ECO:0000256" key="6">
    <source>
        <dbReference type="SAM" id="Phobius"/>
    </source>
</evidence>
<sequence length="192" mass="21896">MLNSLLQPHNVYDSLIPLHLITKCMGLSPFRYNILNEKPTYQASLLGSSYSFAIMILFVGYYIYAVEERDESTDSNKVARSIDMYHLYGSIIVMSACIILNSYHQKTLIQAVKSLNEADLQMSAYSSKISWKKSRNLIFGYFTITLAVLITCEMLNCTMFLRVGTLTTYCLLMCYIPMVINSFAEAQFVIAY</sequence>
<proteinExistence type="predicted"/>
<keyword evidence="4 6" id="KW-1133">Transmembrane helix</keyword>
<feature type="transmembrane region" description="Helical" evidence="6">
    <location>
        <begin position="85"/>
        <end position="103"/>
    </location>
</feature>
<dbReference type="GO" id="GO:0005886">
    <property type="term" value="C:plasma membrane"/>
    <property type="evidence" value="ECO:0007669"/>
    <property type="project" value="UniProtKB-SubCell"/>
</dbReference>
<evidence type="ECO:0000256" key="1">
    <source>
        <dbReference type="ARBA" id="ARBA00004651"/>
    </source>
</evidence>
<comment type="subcellular location">
    <subcellularLocation>
        <location evidence="1">Cell membrane</location>
        <topology evidence="1">Multi-pass membrane protein</topology>
    </subcellularLocation>
</comment>
<dbReference type="AlphaFoldDB" id="A0AAW1LGM2"/>
<reference evidence="7 8" key="1">
    <citation type="journal article" date="2024" name="BMC Genomics">
        <title>De novo assembly and annotation of Popillia japonica's genome with initial clues to its potential as an invasive pest.</title>
        <authorList>
            <person name="Cucini C."/>
            <person name="Boschi S."/>
            <person name="Funari R."/>
            <person name="Cardaioli E."/>
            <person name="Iannotti N."/>
            <person name="Marturano G."/>
            <person name="Paoli F."/>
            <person name="Bruttini M."/>
            <person name="Carapelli A."/>
            <person name="Frati F."/>
            <person name="Nardi F."/>
        </authorList>
    </citation>
    <scope>NUCLEOTIDE SEQUENCE [LARGE SCALE GENOMIC DNA]</scope>
    <source>
        <strain evidence="7">DMR45628</strain>
    </source>
</reference>
<protein>
    <submittedName>
        <fullName evidence="7">7tm Chemosensory receptor</fullName>
    </submittedName>
</protein>
<dbReference type="Pfam" id="PF08395">
    <property type="entry name" value="7tm_7"/>
    <property type="match status" value="1"/>
</dbReference>
<feature type="transmembrane region" description="Helical" evidence="6">
    <location>
        <begin position="138"/>
        <end position="157"/>
    </location>
</feature>
<comment type="caution">
    <text evidence="7">The sequence shown here is derived from an EMBL/GenBank/DDBJ whole genome shotgun (WGS) entry which is preliminary data.</text>
</comment>
<evidence type="ECO:0000256" key="4">
    <source>
        <dbReference type="ARBA" id="ARBA00022989"/>
    </source>
</evidence>
<dbReference type="EMBL" id="JASPKY010000119">
    <property type="protein sequence ID" value="KAK9732350.1"/>
    <property type="molecule type" value="Genomic_DNA"/>
</dbReference>
<evidence type="ECO:0000256" key="5">
    <source>
        <dbReference type="ARBA" id="ARBA00023136"/>
    </source>
</evidence>
<keyword evidence="8" id="KW-1185">Reference proteome</keyword>
<feature type="transmembrane region" description="Helical" evidence="6">
    <location>
        <begin position="169"/>
        <end position="190"/>
    </location>
</feature>
<keyword evidence="5 6" id="KW-0472">Membrane</keyword>
<evidence type="ECO:0000256" key="3">
    <source>
        <dbReference type="ARBA" id="ARBA00022692"/>
    </source>
</evidence>
<feature type="transmembrane region" description="Helical" evidence="6">
    <location>
        <begin position="45"/>
        <end position="64"/>
    </location>
</feature>
<keyword evidence="3 6" id="KW-0812">Transmembrane</keyword>
<organism evidence="7 8">
    <name type="scientific">Popillia japonica</name>
    <name type="common">Japanese beetle</name>
    <dbReference type="NCBI Taxonomy" id="7064"/>
    <lineage>
        <taxon>Eukaryota</taxon>
        <taxon>Metazoa</taxon>
        <taxon>Ecdysozoa</taxon>
        <taxon>Arthropoda</taxon>
        <taxon>Hexapoda</taxon>
        <taxon>Insecta</taxon>
        <taxon>Pterygota</taxon>
        <taxon>Neoptera</taxon>
        <taxon>Endopterygota</taxon>
        <taxon>Coleoptera</taxon>
        <taxon>Polyphaga</taxon>
        <taxon>Scarabaeiformia</taxon>
        <taxon>Scarabaeidae</taxon>
        <taxon>Rutelinae</taxon>
        <taxon>Popillia</taxon>
    </lineage>
</organism>
<evidence type="ECO:0000256" key="2">
    <source>
        <dbReference type="ARBA" id="ARBA00022475"/>
    </source>
</evidence>
<gene>
    <name evidence="7" type="ORF">QE152_g12856</name>
</gene>
<evidence type="ECO:0000313" key="8">
    <source>
        <dbReference type="Proteomes" id="UP001458880"/>
    </source>
</evidence>